<dbReference type="Gene3D" id="3.40.50.10860">
    <property type="entry name" value="Leucine Dehydrogenase, chain A, domain 1"/>
    <property type="match status" value="1"/>
</dbReference>
<reference evidence="15" key="1">
    <citation type="submission" date="2017-09" db="EMBL/GenBank/DDBJ databases">
        <title>Depth-based differentiation of microbial function through sediment-hosted aquifers and enrichment of novel symbionts in the deep terrestrial subsurface.</title>
        <authorList>
            <person name="Probst A.J."/>
            <person name="Ladd B."/>
            <person name="Jarett J.K."/>
            <person name="Geller-Mcgrath D.E."/>
            <person name="Sieber C.M.K."/>
            <person name="Emerson J.B."/>
            <person name="Anantharaman K."/>
            <person name="Thomas B.C."/>
            <person name="Malmstrom R."/>
            <person name="Stieglmeier M."/>
            <person name="Klingl A."/>
            <person name="Woyke T."/>
            <person name="Ryan C.M."/>
            <person name="Banfield J.F."/>
        </authorList>
    </citation>
    <scope>NUCLEOTIDE SEQUENCE [LARGE SCALE GENOMIC DNA]</scope>
</reference>
<evidence type="ECO:0000259" key="13">
    <source>
        <dbReference type="Pfam" id="PF02882"/>
    </source>
</evidence>
<dbReference type="Pfam" id="PF00763">
    <property type="entry name" value="THF_DHG_CYH"/>
    <property type="match status" value="1"/>
</dbReference>
<comment type="pathway">
    <text evidence="1 11">One-carbon metabolism; tetrahydrofolate interconversion.</text>
</comment>
<dbReference type="PANTHER" id="PTHR48099">
    <property type="entry name" value="C-1-TETRAHYDROFOLATE SYNTHASE, CYTOPLASMIC-RELATED"/>
    <property type="match status" value="1"/>
</dbReference>
<dbReference type="GO" id="GO:0035999">
    <property type="term" value="P:tetrahydrofolate interconversion"/>
    <property type="evidence" value="ECO:0007669"/>
    <property type="project" value="UniProtKB-UniRule"/>
</dbReference>
<gene>
    <name evidence="11" type="primary">folD</name>
    <name evidence="14" type="ORF">COY34_03320</name>
</gene>
<dbReference type="GO" id="GO:0004477">
    <property type="term" value="F:methenyltetrahydrofolate cyclohydrolase activity"/>
    <property type="evidence" value="ECO:0007669"/>
    <property type="project" value="UniProtKB-UniRule"/>
</dbReference>
<dbReference type="FunFam" id="3.40.50.720:FF:000006">
    <property type="entry name" value="Bifunctional protein FolD"/>
    <property type="match status" value="1"/>
</dbReference>
<name>A0A2M7TAW5_UNCKA</name>
<keyword evidence="7 11" id="KW-0560">Oxidoreductase</keyword>
<comment type="subunit">
    <text evidence="2 11">Homodimer.</text>
</comment>
<evidence type="ECO:0000256" key="1">
    <source>
        <dbReference type="ARBA" id="ARBA00004777"/>
    </source>
</evidence>
<dbReference type="PROSITE" id="PS00767">
    <property type="entry name" value="THF_DHG_CYH_2"/>
    <property type="match status" value="1"/>
</dbReference>
<evidence type="ECO:0000256" key="10">
    <source>
        <dbReference type="ARBA" id="ARBA00023268"/>
    </source>
</evidence>
<dbReference type="EC" id="3.5.4.9" evidence="11"/>
<organism evidence="14 15">
    <name type="scientific">candidate division WWE3 bacterium CG_4_10_14_0_2_um_filter_42_8</name>
    <dbReference type="NCBI Taxonomy" id="1975074"/>
    <lineage>
        <taxon>Bacteria</taxon>
        <taxon>Katanobacteria</taxon>
    </lineage>
</organism>
<dbReference type="InterPro" id="IPR020867">
    <property type="entry name" value="THF_DH/CycHdrlase_CS"/>
</dbReference>
<dbReference type="PRINTS" id="PR00085">
    <property type="entry name" value="THFDHDRGNASE"/>
</dbReference>
<evidence type="ECO:0000313" key="14">
    <source>
        <dbReference type="EMBL" id="PIZ42152.1"/>
    </source>
</evidence>
<dbReference type="HAMAP" id="MF_01576">
    <property type="entry name" value="THF_DHG_CYH"/>
    <property type="match status" value="1"/>
</dbReference>
<dbReference type="UniPathway" id="UPA00193"/>
<dbReference type="GO" id="GO:0006164">
    <property type="term" value="P:purine nucleotide biosynthetic process"/>
    <property type="evidence" value="ECO:0007669"/>
    <property type="project" value="UniProtKB-KW"/>
</dbReference>
<keyword evidence="8 11" id="KW-0368">Histidine biosynthesis</keyword>
<sequence length="291" mass="31897">MAQIIDGRLLAQKIEEQIRQEVGKMGIKPGLAIILVGNDPASQIYVDSKERACHRVGFYFEEILLPREIGQEKLIEIIKLLNENPNFHGILVQLPLPGHIDEIRVLSAINPKKDVDGFHFSNLGRILVTKRNTPDDALIPATAKAILLLLESTGVPIEGKKAVVLGRSNIVGKPVALLLLQKNATIEICHSKTQNIAAECLLADILIAAIGKPLFVTKEMVKEGTIVIDVGINRIEDKFDPRGYHIVGDVDFENVKNKASFITPVPGGVGPMTIVMLLENTLRIVKNPDIV</sequence>
<evidence type="ECO:0000256" key="6">
    <source>
        <dbReference type="ARBA" id="ARBA00022857"/>
    </source>
</evidence>
<evidence type="ECO:0000256" key="5">
    <source>
        <dbReference type="ARBA" id="ARBA00022801"/>
    </source>
</evidence>
<keyword evidence="3 11" id="KW-0554">One-carbon metabolism</keyword>
<dbReference type="GO" id="GO:0000105">
    <property type="term" value="P:L-histidine biosynthetic process"/>
    <property type="evidence" value="ECO:0007669"/>
    <property type="project" value="UniProtKB-KW"/>
</dbReference>
<evidence type="ECO:0000256" key="2">
    <source>
        <dbReference type="ARBA" id="ARBA00011738"/>
    </source>
</evidence>
<dbReference type="Proteomes" id="UP000230970">
    <property type="component" value="Unassembled WGS sequence"/>
</dbReference>
<dbReference type="SUPFAM" id="SSF51735">
    <property type="entry name" value="NAD(P)-binding Rossmann-fold domains"/>
    <property type="match status" value="1"/>
</dbReference>
<comment type="function">
    <text evidence="11">Catalyzes the oxidation of 5,10-methylenetetrahydrofolate to 5,10-methenyltetrahydrofolate and then the hydrolysis of 5,10-methenyltetrahydrofolate to 10-formyltetrahydrofolate.</text>
</comment>
<evidence type="ECO:0000256" key="11">
    <source>
        <dbReference type="HAMAP-Rule" id="MF_01576"/>
    </source>
</evidence>
<dbReference type="InterPro" id="IPR020631">
    <property type="entry name" value="THF_DH/CycHdrlase_NAD-bd_dom"/>
</dbReference>
<keyword evidence="4 11" id="KW-0658">Purine biosynthesis</keyword>
<evidence type="ECO:0000256" key="3">
    <source>
        <dbReference type="ARBA" id="ARBA00022563"/>
    </source>
</evidence>
<evidence type="ECO:0000259" key="12">
    <source>
        <dbReference type="Pfam" id="PF00763"/>
    </source>
</evidence>
<feature type="domain" description="Tetrahydrofolate dehydrogenase/cyclohydrolase NAD(P)-binding" evidence="13">
    <location>
        <begin position="140"/>
        <end position="287"/>
    </location>
</feature>
<keyword evidence="5 11" id="KW-0378">Hydrolase</keyword>
<keyword evidence="6 11" id="KW-0521">NADP</keyword>
<evidence type="ECO:0000256" key="9">
    <source>
        <dbReference type="ARBA" id="ARBA00023167"/>
    </source>
</evidence>
<keyword evidence="10 11" id="KW-0511">Multifunctional enzyme</keyword>
<dbReference type="InterPro" id="IPR036291">
    <property type="entry name" value="NAD(P)-bd_dom_sf"/>
</dbReference>
<dbReference type="GO" id="GO:0009086">
    <property type="term" value="P:methionine biosynthetic process"/>
    <property type="evidence" value="ECO:0007669"/>
    <property type="project" value="UniProtKB-KW"/>
</dbReference>
<evidence type="ECO:0000256" key="4">
    <source>
        <dbReference type="ARBA" id="ARBA00022755"/>
    </source>
</evidence>
<evidence type="ECO:0000313" key="15">
    <source>
        <dbReference type="Proteomes" id="UP000230970"/>
    </source>
</evidence>
<feature type="binding site" evidence="11">
    <location>
        <begin position="166"/>
        <end position="168"/>
    </location>
    <ligand>
        <name>NADP(+)</name>
        <dbReference type="ChEBI" id="CHEBI:58349"/>
    </ligand>
</feature>
<dbReference type="PROSITE" id="PS00766">
    <property type="entry name" value="THF_DHG_CYH_1"/>
    <property type="match status" value="1"/>
</dbReference>
<dbReference type="GO" id="GO:0005829">
    <property type="term" value="C:cytosol"/>
    <property type="evidence" value="ECO:0007669"/>
    <property type="project" value="TreeGrafter"/>
</dbReference>
<dbReference type="SUPFAM" id="SSF53223">
    <property type="entry name" value="Aminoacid dehydrogenase-like, N-terminal domain"/>
    <property type="match status" value="1"/>
</dbReference>
<dbReference type="AlphaFoldDB" id="A0A2M7TAW5"/>
<feature type="domain" description="Tetrahydrofolate dehydrogenase/cyclohydrolase catalytic" evidence="12">
    <location>
        <begin position="5"/>
        <end position="116"/>
    </location>
</feature>
<comment type="catalytic activity">
    <reaction evidence="11">
        <text>(6R)-5,10-methenyltetrahydrofolate + H2O = (6R)-10-formyltetrahydrofolate + H(+)</text>
        <dbReference type="Rhea" id="RHEA:23700"/>
        <dbReference type="ChEBI" id="CHEBI:15377"/>
        <dbReference type="ChEBI" id="CHEBI:15378"/>
        <dbReference type="ChEBI" id="CHEBI:57455"/>
        <dbReference type="ChEBI" id="CHEBI:195366"/>
        <dbReference type="EC" id="3.5.4.9"/>
    </reaction>
</comment>
<dbReference type="InterPro" id="IPR000672">
    <property type="entry name" value="THF_DH/CycHdrlase"/>
</dbReference>
<dbReference type="PANTHER" id="PTHR48099:SF5">
    <property type="entry name" value="C-1-TETRAHYDROFOLATE SYNTHASE, CYTOPLASMIC"/>
    <property type="match status" value="1"/>
</dbReference>
<keyword evidence="9 11" id="KW-0486">Methionine biosynthesis</keyword>
<proteinExistence type="inferred from homology"/>
<comment type="caution">
    <text evidence="14">The sequence shown here is derived from an EMBL/GenBank/DDBJ whole genome shotgun (WGS) entry which is preliminary data.</text>
</comment>
<dbReference type="GO" id="GO:0004488">
    <property type="term" value="F:methylenetetrahydrofolate dehydrogenase (NADP+) activity"/>
    <property type="evidence" value="ECO:0007669"/>
    <property type="project" value="UniProtKB-UniRule"/>
</dbReference>
<comment type="similarity">
    <text evidence="11">Belongs to the tetrahydrofolate dehydrogenase/cyclohydrolase family.</text>
</comment>
<dbReference type="CDD" id="cd01080">
    <property type="entry name" value="NAD_bind_m-THF_DH_Cyclohyd"/>
    <property type="match status" value="1"/>
</dbReference>
<keyword evidence="11" id="KW-0028">Amino-acid biosynthesis</keyword>
<dbReference type="FunFam" id="3.40.50.10860:FF:000005">
    <property type="entry name" value="C-1-tetrahydrofolate synthase, cytoplasmic, putative"/>
    <property type="match status" value="1"/>
</dbReference>
<comment type="caution">
    <text evidence="11">Lacks conserved residue(s) required for the propagation of feature annotation.</text>
</comment>
<dbReference type="EMBL" id="PFNJ01000082">
    <property type="protein sequence ID" value="PIZ42152.1"/>
    <property type="molecule type" value="Genomic_DNA"/>
</dbReference>
<protein>
    <recommendedName>
        <fullName evidence="11">Bifunctional protein FolD</fullName>
    </recommendedName>
    <domain>
        <recommendedName>
            <fullName evidence="11">Methylenetetrahydrofolate dehydrogenase</fullName>
            <ecNumber evidence="11">1.5.1.5</ecNumber>
        </recommendedName>
    </domain>
    <domain>
        <recommendedName>
            <fullName evidence="11">Methenyltetrahydrofolate cyclohydrolase</fullName>
            <ecNumber evidence="11">3.5.4.9</ecNumber>
        </recommendedName>
    </domain>
</protein>
<dbReference type="EC" id="1.5.1.5" evidence="11"/>
<dbReference type="InterPro" id="IPR020630">
    <property type="entry name" value="THF_DH/CycHdrlase_cat_dom"/>
</dbReference>
<dbReference type="Pfam" id="PF02882">
    <property type="entry name" value="THF_DHG_CYH_C"/>
    <property type="match status" value="1"/>
</dbReference>
<comment type="catalytic activity">
    <reaction evidence="11">
        <text>(6R)-5,10-methylene-5,6,7,8-tetrahydrofolate + NADP(+) = (6R)-5,10-methenyltetrahydrofolate + NADPH</text>
        <dbReference type="Rhea" id="RHEA:22812"/>
        <dbReference type="ChEBI" id="CHEBI:15636"/>
        <dbReference type="ChEBI" id="CHEBI:57455"/>
        <dbReference type="ChEBI" id="CHEBI:57783"/>
        <dbReference type="ChEBI" id="CHEBI:58349"/>
        <dbReference type="EC" id="1.5.1.5"/>
    </reaction>
</comment>
<dbReference type="InterPro" id="IPR046346">
    <property type="entry name" value="Aminoacid_DH-like_N_sf"/>
</dbReference>
<feature type="binding site" evidence="11">
    <location>
        <position position="232"/>
    </location>
    <ligand>
        <name>NADP(+)</name>
        <dbReference type="ChEBI" id="CHEBI:58349"/>
    </ligand>
</feature>
<accession>A0A2M7TAW5</accession>
<evidence type="ECO:0000256" key="7">
    <source>
        <dbReference type="ARBA" id="ARBA00023002"/>
    </source>
</evidence>
<dbReference type="Gene3D" id="3.40.50.720">
    <property type="entry name" value="NAD(P)-binding Rossmann-like Domain"/>
    <property type="match status" value="1"/>
</dbReference>
<evidence type="ECO:0000256" key="8">
    <source>
        <dbReference type="ARBA" id="ARBA00023102"/>
    </source>
</evidence>